<evidence type="ECO:0000259" key="3">
    <source>
        <dbReference type="Pfam" id="PF04111"/>
    </source>
</evidence>
<sequence length="450" mass="51163">MGWNCQRCGQLLQLDASLEQIDSETIDEARKVVIEAFPNAAQDVSHDADEQWRVLHVLPEVRDAVQAQMDAYKPPPAPTASADSDVSLPQYTLFHALSSDAPRSSQAVQHPLCESCTLQVLEDQSAQIDLARQERDTLQTLERELVRLALLDGDMEMSVEDKARWQRKQNAIRREIDEMDAETQRLEKELADYDTEEAKLHAELRNARKEDETLEQQETDFWRDYHAATAELAQCESDVAKADAQVRNDNEMLAHLEQSDAYTDVFCIEQDSRGMASINGLRLGRLSSSQASTAGDQVDWPEINAAWGQTAFLLTVLARKLALQFTAYRIHPRGSFSTVERLEPDKATYELYGTSEWQLGRLLHSRRFDHAMVGMLTCVRELCEKVQELDPAATLPHTYVTLLFSIERDTISGASIRLQFSQPEIWTRAARYLLFTLRALLCWTLEKPHV</sequence>
<evidence type="ECO:0000256" key="1">
    <source>
        <dbReference type="ARBA" id="ARBA00005965"/>
    </source>
</evidence>
<name>A0ABY8ES09_MALFU</name>
<dbReference type="PANTHER" id="PTHR12768:SF4">
    <property type="entry name" value="BECLIN-1"/>
    <property type="match status" value="1"/>
</dbReference>
<evidence type="ECO:0000256" key="2">
    <source>
        <dbReference type="SAM" id="Coils"/>
    </source>
</evidence>
<keyword evidence="6" id="KW-1185">Reference proteome</keyword>
<feature type="domain" description="Atg6/beclin coiled-coil" evidence="4">
    <location>
        <begin position="111"/>
        <end position="252"/>
    </location>
</feature>
<dbReference type="Gene3D" id="1.10.418.40">
    <property type="entry name" value="Autophagy protein 6/Beclin 1"/>
    <property type="match status" value="1"/>
</dbReference>
<evidence type="ECO:0000313" key="5">
    <source>
        <dbReference type="EMBL" id="WFD47210.1"/>
    </source>
</evidence>
<gene>
    <name evidence="5" type="primary">atg6</name>
    <name evidence="5" type="ORF">GLX27_001861</name>
</gene>
<dbReference type="InterPro" id="IPR041691">
    <property type="entry name" value="Atg6/beclin_CC"/>
</dbReference>
<reference evidence="5 6" key="1">
    <citation type="journal article" date="2020" name="Elife">
        <title>Loss of centromere function drives karyotype evolution in closely related Malassezia species.</title>
        <authorList>
            <person name="Sankaranarayanan S.R."/>
            <person name="Ianiri G."/>
            <person name="Coelho M.A."/>
            <person name="Reza M.H."/>
            <person name="Thimmappa B.C."/>
            <person name="Ganguly P."/>
            <person name="Vadnala R.N."/>
            <person name="Sun S."/>
            <person name="Siddharthan R."/>
            <person name="Tellgren-Roth C."/>
            <person name="Dawson T.L."/>
            <person name="Heitman J."/>
            <person name="Sanyal K."/>
        </authorList>
    </citation>
    <scope>NUCLEOTIDE SEQUENCE [LARGE SCALE GENOMIC DNA]</scope>
    <source>
        <strain evidence="5">CBS14141</strain>
    </source>
</reference>
<proteinExistence type="inferred from homology"/>
<feature type="coiled-coil region" evidence="2">
    <location>
        <begin position="121"/>
        <end position="245"/>
    </location>
</feature>
<dbReference type="InterPro" id="IPR038274">
    <property type="entry name" value="Atg6/Beclin_C_sf"/>
</dbReference>
<dbReference type="InterPro" id="IPR040455">
    <property type="entry name" value="Atg6_BARA"/>
</dbReference>
<comment type="similarity">
    <text evidence="1">Belongs to the beclin family.</text>
</comment>
<dbReference type="EMBL" id="CP046235">
    <property type="protein sequence ID" value="WFD47210.1"/>
    <property type="molecule type" value="Genomic_DNA"/>
</dbReference>
<dbReference type="Proteomes" id="UP000818624">
    <property type="component" value="Chromosome 2"/>
</dbReference>
<dbReference type="Pfam" id="PF04111">
    <property type="entry name" value="APG6"/>
    <property type="match status" value="1"/>
</dbReference>
<dbReference type="InterPro" id="IPR007243">
    <property type="entry name" value="Atg6/Beclin"/>
</dbReference>
<accession>A0ABY8ES09</accession>
<dbReference type="Pfam" id="PF17675">
    <property type="entry name" value="APG6_N"/>
    <property type="match status" value="1"/>
</dbReference>
<keyword evidence="2" id="KW-0175">Coiled coil</keyword>
<dbReference type="PANTHER" id="PTHR12768">
    <property type="entry name" value="BECLIN 1"/>
    <property type="match status" value="1"/>
</dbReference>
<organism evidence="5 6">
    <name type="scientific">Malassezia furfur</name>
    <name type="common">Pityriasis versicolor infection agent</name>
    <name type="synonym">Pityrosporum furfur</name>
    <dbReference type="NCBI Taxonomy" id="55194"/>
    <lineage>
        <taxon>Eukaryota</taxon>
        <taxon>Fungi</taxon>
        <taxon>Dikarya</taxon>
        <taxon>Basidiomycota</taxon>
        <taxon>Ustilaginomycotina</taxon>
        <taxon>Malasseziomycetes</taxon>
        <taxon>Malasseziales</taxon>
        <taxon>Malasseziaceae</taxon>
        <taxon>Malassezia</taxon>
    </lineage>
</organism>
<evidence type="ECO:0000259" key="4">
    <source>
        <dbReference type="Pfam" id="PF17675"/>
    </source>
</evidence>
<evidence type="ECO:0000313" key="6">
    <source>
        <dbReference type="Proteomes" id="UP000818624"/>
    </source>
</evidence>
<protein>
    <submittedName>
        <fullName evidence="5">Vacuolar protein sorting-associated protein atg6</fullName>
    </submittedName>
</protein>
<feature type="domain" description="Atg6 BARA" evidence="3">
    <location>
        <begin position="256"/>
        <end position="444"/>
    </location>
</feature>